<gene>
    <name evidence="1" type="ORF">OMO38_04550</name>
</gene>
<evidence type="ECO:0000313" key="2">
    <source>
        <dbReference type="Proteomes" id="UP001163731"/>
    </source>
</evidence>
<keyword evidence="2" id="KW-1185">Reference proteome</keyword>
<comment type="caution">
    <text evidence="1">The sequence shown here is derived from an EMBL/GenBank/DDBJ whole genome shotgun (WGS) entry which is preliminary data.</text>
</comment>
<evidence type="ECO:0000313" key="1">
    <source>
        <dbReference type="EMBL" id="MCW3167793.1"/>
    </source>
</evidence>
<protein>
    <submittedName>
        <fullName evidence="1">Uncharacterized protein</fullName>
    </submittedName>
</protein>
<dbReference type="RefSeq" id="WP_264749031.1">
    <property type="nucleotide sequence ID" value="NZ_JAPDHW010000002.1"/>
</dbReference>
<dbReference type="Proteomes" id="UP001163731">
    <property type="component" value="Unassembled WGS sequence"/>
</dbReference>
<accession>A0ABT3HVH2</accession>
<dbReference type="EMBL" id="JAPDHW010000002">
    <property type="protein sequence ID" value="MCW3167793.1"/>
    <property type="molecule type" value="Genomic_DNA"/>
</dbReference>
<organism evidence="1 2">
    <name type="scientific">Chryseobacterium kimseyorum</name>
    <dbReference type="NCBI Taxonomy" id="2984028"/>
    <lineage>
        <taxon>Bacteria</taxon>
        <taxon>Pseudomonadati</taxon>
        <taxon>Bacteroidota</taxon>
        <taxon>Flavobacteriia</taxon>
        <taxon>Flavobacteriales</taxon>
        <taxon>Weeksellaceae</taxon>
        <taxon>Chryseobacterium group</taxon>
        <taxon>Chryseobacterium</taxon>
    </lineage>
</organism>
<name>A0ABT3HVH2_9FLAO</name>
<proteinExistence type="predicted"/>
<reference evidence="1" key="1">
    <citation type="submission" date="2022-10" db="EMBL/GenBank/DDBJ databases">
        <title>Chryseobacterium babae sp. nov. isolated from the gut of the beetle Oryctes rhinoceros, and Chryseobacterium kimseyorum sp. nov., isolated from a stick insect rearing cage.</title>
        <authorList>
            <person name="Shelomi M."/>
            <person name="Han C.-J."/>
            <person name="Chen W.-M."/>
            <person name="Chen H.-K."/>
            <person name="Liaw S.-J."/>
            <person name="Muhle E."/>
            <person name="Clermont D."/>
        </authorList>
    </citation>
    <scope>NUCLEOTIDE SEQUENCE</scope>
    <source>
        <strain evidence="1">09-1422</strain>
    </source>
</reference>
<sequence length="215" mass="24296">MKHKNTNDGRSSSPNILTYWKKVFGVFLLCFLQQFQAQITSDHLESIRTENEEITINKISTDSIQVETHATIYIDSETEISGMDFIAGNFEIIEENLSQPEVSDIKKITPQKSELESHKNSAKILASNITKAVSAYDIGNTESESVFRSIFSSGEVGISPHHYQHHFITLNKSDSIPASFDDENYCLTSLYSAEHRRNFYSTEFSVRPPPSVAFC</sequence>